<dbReference type="Pfam" id="PF13148">
    <property type="entry name" value="DUF3987"/>
    <property type="match status" value="1"/>
</dbReference>
<accession>A0A378PL94</accession>
<dbReference type="CDD" id="cd01029">
    <property type="entry name" value="TOPRIM_primases"/>
    <property type="match status" value="1"/>
</dbReference>
<dbReference type="EMBL" id="UGPW01000001">
    <property type="protein sequence ID" value="STY87515.1"/>
    <property type="molecule type" value="Genomic_DNA"/>
</dbReference>
<evidence type="ECO:0000313" key="4">
    <source>
        <dbReference type="Proteomes" id="UP000076765"/>
    </source>
</evidence>
<organism evidence="3 5">
    <name type="scientific">Moraxella ovis</name>
    <dbReference type="NCBI Taxonomy" id="29433"/>
    <lineage>
        <taxon>Bacteria</taxon>
        <taxon>Pseudomonadati</taxon>
        <taxon>Pseudomonadota</taxon>
        <taxon>Gammaproteobacteria</taxon>
        <taxon>Moraxellales</taxon>
        <taxon>Moraxellaceae</taxon>
        <taxon>Moraxella</taxon>
    </lineage>
</organism>
<evidence type="ECO:0000313" key="5">
    <source>
        <dbReference type="Proteomes" id="UP000255102"/>
    </source>
</evidence>
<dbReference type="EMBL" id="CP011158">
    <property type="protein sequence ID" value="ANB91810.1"/>
    <property type="molecule type" value="Genomic_DNA"/>
</dbReference>
<gene>
    <name evidence="2" type="ORF">MOVS_07310</name>
    <name evidence="3" type="ORF">NCTC11227_01529</name>
</gene>
<dbReference type="AlphaFoldDB" id="A0A378PL94"/>
<dbReference type="Proteomes" id="UP000255102">
    <property type="component" value="Unassembled WGS sequence"/>
</dbReference>
<sequence length="738" mass="82278">MTNHHQNPMQIPTSTATPATPPKYPSFSNQDGQALQTLVNALLSIDKSLHEQGFDINHLTAIYRYYDKDGDLLYFKPRFDKDGKKWIKPCWYDGSRFHLGEPTKGEHARYSPKAKPLYLLPDLTTAHPTQVVYFVEGEKCASALNRLGFVATTAGASSSTNTTDLTPLVGRSVRLWRDYDTAGQKWLDDMANALDGLKIAFDVVDVDSMAQNTPLAPSDDAHDHITRLENAQAGTLDIYQNIQNLPLIAGTAYLQARHAPKSVNSTSPAKDGDNDKWGKMVAFDEVKNIETPFPVTAFPSLLAKVVEKTAYYQQVPLSMAGFGVLGALSHIGQGFIDAPYINSDYNPASLFLVVQGESGSGKTQTIKITHKAILDFERSEYETYKDDKRMYDNELSSKSKKEIKAFHEQNHKPADPRSMFGSGSVQKVMQGFTDGNYQNASYTADEGANLLDGASLKAETAGSSIGAICDIYSKGIAERITISNTGNQIAYGVRLTLFLCGQDVALKPALNNTRLTQQGLLPRCLFAFPPDNRGNRMLITDNFATDETLQEYWQICHNFLSLPPEQGKRKQLAWQAQALKLVQSYWQKVENSQRKGGINHNAKAYASRMVENASRIASLFAWFNGKNAIGIDDIQGAIEIVEYSASERRRYDDIATDITDAEKLLQWLVKKAKETGQDKFYLSYLQTSVTPQHLRIKQTLETALELLSDNNYIYLNTETTNRRPKRVIELNPALLNQC</sequence>
<dbReference type="Proteomes" id="UP000076765">
    <property type="component" value="Chromosome"/>
</dbReference>
<evidence type="ECO:0000256" key="1">
    <source>
        <dbReference type="SAM" id="MobiDB-lite"/>
    </source>
</evidence>
<dbReference type="RefSeq" id="WP_063514390.1">
    <property type="nucleotide sequence ID" value="NZ_CP011158.1"/>
</dbReference>
<dbReference type="InterPro" id="IPR025048">
    <property type="entry name" value="DUF3987"/>
</dbReference>
<dbReference type="InterPro" id="IPR034154">
    <property type="entry name" value="TOPRIM_DnaG/twinkle"/>
</dbReference>
<reference evidence="2 4" key="1">
    <citation type="submission" date="2015-04" db="EMBL/GenBank/DDBJ databases">
        <authorList>
            <person name="Calcutt M.J."/>
            <person name="Foecking M.F."/>
        </authorList>
    </citation>
    <scope>NUCLEOTIDE SEQUENCE [LARGE SCALE GENOMIC DNA]</scope>
    <source>
        <strain evidence="2 4">199/55</strain>
    </source>
</reference>
<feature type="compositionally biased region" description="Polar residues" evidence="1">
    <location>
        <begin position="1"/>
        <end position="11"/>
    </location>
</feature>
<dbReference type="STRING" id="29433.MOVS_07310"/>
<name>A0A378PL94_9GAMM</name>
<protein>
    <recommendedName>
        <fullName evidence="6">DUF3987 domain-containing protein</fullName>
    </recommendedName>
</protein>
<proteinExistence type="predicted"/>
<evidence type="ECO:0008006" key="6">
    <source>
        <dbReference type="Google" id="ProtNLM"/>
    </source>
</evidence>
<feature type="region of interest" description="Disordered" evidence="1">
    <location>
        <begin position="1"/>
        <end position="30"/>
    </location>
</feature>
<evidence type="ECO:0000313" key="3">
    <source>
        <dbReference type="EMBL" id="STY87515.1"/>
    </source>
</evidence>
<evidence type="ECO:0000313" key="2">
    <source>
        <dbReference type="EMBL" id="ANB91810.1"/>
    </source>
</evidence>
<dbReference type="KEGG" id="moi:MOVS_07310"/>
<keyword evidence="4" id="KW-1185">Reference proteome</keyword>
<reference evidence="3 5" key="2">
    <citation type="submission" date="2018-06" db="EMBL/GenBank/DDBJ databases">
        <authorList>
            <consortium name="Pathogen Informatics"/>
            <person name="Doyle S."/>
        </authorList>
    </citation>
    <scope>NUCLEOTIDE SEQUENCE [LARGE SCALE GENOMIC DNA]</scope>
    <source>
        <strain evidence="3 5">NCTC11227</strain>
    </source>
</reference>